<comment type="caution">
    <text evidence="7">The sequence shown here is derived from an EMBL/GenBank/DDBJ whole genome shotgun (WGS) entry which is preliminary data.</text>
</comment>
<dbReference type="InterPro" id="IPR013783">
    <property type="entry name" value="Ig-like_fold"/>
</dbReference>
<organism evidence="7 8">
    <name type="scientific">Orchesella cincta</name>
    <name type="common">Springtail</name>
    <name type="synonym">Podura cincta</name>
    <dbReference type="NCBI Taxonomy" id="48709"/>
    <lineage>
        <taxon>Eukaryota</taxon>
        <taxon>Metazoa</taxon>
        <taxon>Ecdysozoa</taxon>
        <taxon>Arthropoda</taxon>
        <taxon>Hexapoda</taxon>
        <taxon>Collembola</taxon>
        <taxon>Entomobryomorpha</taxon>
        <taxon>Entomobryoidea</taxon>
        <taxon>Orchesellidae</taxon>
        <taxon>Orchesellinae</taxon>
        <taxon>Orchesella</taxon>
    </lineage>
</organism>
<dbReference type="AlphaFoldDB" id="A0A1D2MM12"/>
<dbReference type="InterPro" id="IPR003006">
    <property type="entry name" value="Ig/MHC_CS"/>
</dbReference>
<keyword evidence="8" id="KW-1185">Reference proteome</keyword>
<dbReference type="OrthoDB" id="10028801at2759"/>
<comment type="subcellular location">
    <subcellularLocation>
        <location evidence="1">Membrane</location>
        <topology evidence="1">Single-pass type I membrane protein</topology>
    </subcellularLocation>
</comment>
<evidence type="ECO:0000256" key="1">
    <source>
        <dbReference type="ARBA" id="ARBA00004479"/>
    </source>
</evidence>
<protein>
    <submittedName>
        <fullName evidence="7">Nephrin</fullName>
    </submittedName>
</protein>
<dbReference type="PROSITE" id="PS50835">
    <property type="entry name" value="IG_LIKE"/>
    <property type="match status" value="1"/>
</dbReference>
<evidence type="ECO:0000313" key="7">
    <source>
        <dbReference type="EMBL" id="ODM93891.1"/>
    </source>
</evidence>
<dbReference type="OMA" id="NIMINTP"/>
<dbReference type="InterPro" id="IPR007110">
    <property type="entry name" value="Ig-like_dom"/>
</dbReference>
<evidence type="ECO:0000313" key="8">
    <source>
        <dbReference type="Proteomes" id="UP000094527"/>
    </source>
</evidence>
<dbReference type="Pfam" id="PF13927">
    <property type="entry name" value="Ig_3"/>
    <property type="match status" value="1"/>
</dbReference>
<keyword evidence="2" id="KW-0472">Membrane</keyword>
<dbReference type="PROSITE" id="PS00290">
    <property type="entry name" value="IG_MHC"/>
    <property type="match status" value="1"/>
</dbReference>
<dbReference type="STRING" id="48709.A0A1D2MM12"/>
<dbReference type="GO" id="GO:0005911">
    <property type="term" value="C:cell-cell junction"/>
    <property type="evidence" value="ECO:0007669"/>
    <property type="project" value="TreeGrafter"/>
</dbReference>
<evidence type="ECO:0000256" key="3">
    <source>
        <dbReference type="ARBA" id="ARBA00023157"/>
    </source>
</evidence>
<evidence type="ECO:0000256" key="5">
    <source>
        <dbReference type="ARBA" id="ARBA00023319"/>
    </source>
</evidence>
<dbReference type="GO" id="GO:0005886">
    <property type="term" value="C:plasma membrane"/>
    <property type="evidence" value="ECO:0007669"/>
    <property type="project" value="TreeGrafter"/>
</dbReference>
<dbReference type="GO" id="GO:0098609">
    <property type="term" value="P:cell-cell adhesion"/>
    <property type="evidence" value="ECO:0007669"/>
    <property type="project" value="TreeGrafter"/>
</dbReference>
<dbReference type="InterPro" id="IPR051275">
    <property type="entry name" value="Cell_adhesion_signaling"/>
</dbReference>
<dbReference type="EMBL" id="LJIJ01000894">
    <property type="protein sequence ID" value="ODM93891.1"/>
    <property type="molecule type" value="Genomic_DNA"/>
</dbReference>
<accession>A0A1D2MM12</accession>
<dbReference type="InterPro" id="IPR036179">
    <property type="entry name" value="Ig-like_dom_sf"/>
</dbReference>
<dbReference type="SUPFAM" id="SSF48726">
    <property type="entry name" value="Immunoglobulin"/>
    <property type="match status" value="2"/>
</dbReference>
<evidence type="ECO:0000259" key="6">
    <source>
        <dbReference type="PROSITE" id="PS50835"/>
    </source>
</evidence>
<evidence type="ECO:0000256" key="2">
    <source>
        <dbReference type="ARBA" id="ARBA00023136"/>
    </source>
</evidence>
<keyword evidence="4" id="KW-0325">Glycoprotein</keyword>
<keyword evidence="3" id="KW-1015">Disulfide bond</keyword>
<dbReference type="GO" id="GO:0050839">
    <property type="term" value="F:cell adhesion molecule binding"/>
    <property type="evidence" value="ECO:0007669"/>
    <property type="project" value="TreeGrafter"/>
</dbReference>
<proteinExistence type="predicted"/>
<dbReference type="PANTHER" id="PTHR11640">
    <property type="entry name" value="NEPHRIN"/>
    <property type="match status" value="1"/>
</dbReference>
<name>A0A1D2MM12_ORCCI</name>
<evidence type="ECO:0000256" key="4">
    <source>
        <dbReference type="ARBA" id="ARBA00023180"/>
    </source>
</evidence>
<keyword evidence="5" id="KW-0393">Immunoglobulin domain</keyword>
<dbReference type="Gene3D" id="2.60.40.10">
    <property type="entry name" value="Immunoglobulins"/>
    <property type="match status" value="2"/>
</dbReference>
<feature type="domain" description="Ig-like" evidence="6">
    <location>
        <begin position="92"/>
        <end position="181"/>
    </location>
</feature>
<gene>
    <name evidence="7" type="ORF">Ocin01_12790</name>
</gene>
<dbReference type="Proteomes" id="UP000094527">
    <property type="component" value="Unassembled WGS sequence"/>
</dbReference>
<sequence length="189" mass="21095">MKNREDVPELVDIQSDGVTVKMNTTRSKIKILPTSEDDRVKYTCEARHKALAKPQKVSVSLSLVEEDCRPQSDLLNDLLSFFGLVVDPPGAPRIDGYTEGEPIRENKSVTLVCVSRGGNPLAELIWYKNDVRIDSSYSTLNRESRNELTITATTKDNLARLRCEASNIMINTPKIADVVLTVMCKSQLL</sequence>
<dbReference type="PANTHER" id="PTHR11640:SF136">
    <property type="entry name" value="NEPHRIN"/>
    <property type="match status" value="1"/>
</dbReference>
<reference evidence="7 8" key="1">
    <citation type="journal article" date="2016" name="Genome Biol. Evol.">
        <title>Gene Family Evolution Reflects Adaptation to Soil Environmental Stressors in the Genome of the Collembolan Orchesella cincta.</title>
        <authorList>
            <person name="Faddeeva-Vakhrusheva A."/>
            <person name="Derks M.F."/>
            <person name="Anvar S.Y."/>
            <person name="Agamennone V."/>
            <person name="Suring W."/>
            <person name="Smit S."/>
            <person name="van Straalen N.M."/>
            <person name="Roelofs D."/>
        </authorList>
    </citation>
    <scope>NUCLEOTIDE SEQUENCE [LARGE SCALE GENOMIC DNA]</scope>
    <source>
        <tissue evidence="7">Mixed pool</tissue>
    </source>
</reference>